<dbReference type="GO" id="GO:0003700">
    <property type="term" value="F:DNA-binding transcription factor activity"/>
    <property type="evidence" value="ECO:0007669"/>
    <property type="project" value="InterPro"/>
</dbReference>
<dbReference type="InterPro" id="IPR018062">
    <property type="entry name" value="HTH_AraC-typ_CS"/>
</dbReference>
<reference evidence="7 8" key="2">
    <citation type="journal article" date="2016" name="Genome Announc.">
        <title>Complete Genome Sequences of Two Interactive Moderate Thermophiles, Paenibacillus napthalenovorans 32O-Y and Paenibacillus sp. 32O-W.</title>
        <authorList>
            <person name="Butler R.R.III."/>
            <person name="Wang J."/>
            <person name="Stark B.C."/>
            <person name="Pombert J.F."/>
        </authorList>
    </citation>
    <scope>NUCLEOTIDE SEQUENCE [LARGE SCALE GENOMIC DNA]</scope>
    <source>
        <strain evidence="7 8">32O-Y</strain>
    </source>
</reference>
<dbReference type="Pfam" id="PF12833">
    <property type="entry name" value="HTH_18"/>
    <property type="match status" value="1"/>
</dbReference>
<dbReference type="PRINTS" id="PR00032">
    <property type="entry name" value="HTHARAC"/>
</dbReference>
<dbReference type="PATRIC" id="fig|162209.4.peg.2831"/>
<dbReference type="SMART" id="SM00342">
    <property type="entry name" value="HTH_ARAC"/>
    <property type="match status" value="1"/>
</dbReference>
<organism evidence="7 8">
    <name type="scientific">Paenibacillus naphthalenovorans</name>
    <dbReference type="NCBI Taxonomy" id="162209"/>
    <lineage>
        <taxon>Bacteria</taxon>
        <taxon>Bacillati</taxon>
        <taxon>Bacillota</taxon>
        <taxon>Bacilli</taxon>
        <taxon>Bacillales</taxon>
        <taxon>Paenibacillaceae</taxon>
        <taxon>Paenibacillus</taxon>
    </lineage>
</organism>
<evidence type="ECO:0000313" key="8">
    <source>
        <dbReference type="Proteomes" id="UP000061660"/>
    </source>
</evidence>
<evidence type="ECO:0000256" key="4">
    <source>
        <dbReference type="PROSITE-ProRule" id="PRU00169"/>
    </source>
</evidence>
<dbReference type="SMART" id="SM00448">
    <property type="entry name" value="REC"/>
    <property type="match status" value="1"/>
</dbReference>
<dbReference type="Proteomes" id="UP000061660">
    <property type="component" value="Chromosome"/>
</dbReference>
<dbReference type="EMBL" id="CP013652">
    <property type="protein sequence ID" value="ALS23033.1"/>
    <property type="molecule type" value="Genomic_DNA"/>
</dbReference>
<evidence type="ECO:0000259" key="6">
    <source>
        <dbReference type="PROSITE" id="PS50110"/>
    </source>
</evidence>
<dbReference type="STRING" id="162209.IJ22_26600"/>
<dbReference type="PROSITE" id="PS50110">
    <property type="entry name" value="RESPONSE_REGULATORY"/>
    <property type="match status" value="1"/>
</dbReference>
<name>A0A0U2U9R5_9BACL</name>
<keyword evidence="2" id="KW-0238">DNA-binding</keyword>
<dbReference type="GO" id="GO:0043565">
    <property type="term" value="F:sequence-specific DNA binding"/>
    <property type="evidence" value="ECO:0007669"/>
    <property type="project" value="InterPro"/>
</dbReference>
<keyword evidence="8" id="KW-1185">Reference proteome</keyword>
<dbReference type="RefSeq" id="WP_062409101.1">
    <property type="nucleotide sequence ID" value="NZ_CP013652.1"/>
</dbReference>
<dbReference type="InterPro" id="IPR001789">
    <property type="entry name" value="Sig_transdc_resp-reg_receiver"/>
</dbReference>
<dbReference type="KEGG" id="pnp:IJ22_26600"/>
<dbReference type="PROSITE" id="PS01124">
    <property type="entry name" value="HTH_ARAC_FAMILY_2"/>
    <property type="match status" value="1"/>
</dbReference>
<dbReference type="CDD" id="cd17536">
    <property type="entry name" value="REC_YesN-like"/>
    <property type="match status" value="1"/>
</dbReference>
<dbReference type="PANTHER" id="PTHR43280:SF2">
    <property type="entry name" value="HTH-TYPE TRANSCRIPTIONAL REGULATOR EXSA"/>
    <property type="match status" value="1"/>
</dbReference>
<proteinExistence type="predicted"/>
<evidence type="ECO:0000313" key="7">
    <source>
        <dbReference type="EMBL" id="ALS23033.1"/>
    </source>
</evidence>
<feature type="modified residue" description="4-aspartylphosphate" evidence="4">
    <location>
        <position position="55"/>
    </location>
</feature>
<gene>
    <name evidence="7" type="ORF">IJ22_26600</name>
</gene>
<keyword evidence="3" id="KW-0804">Transcription</keyword>
<dbReference type="OrthoDB" id="9788446at2"/>
<sequence>MAETCFIVDDEPIEAKALEWILKDAFPELTVYRETSGRRILELAEACKPDLLIADIQMPGINGLDLIYELKDSFPKLKVILISAYEEFEYAQRAIQLEVKHYLVKPAGREEIVRTVRSTLDECRRERKVRTEHILNRERFQLTNHFLQKELFNGLIQGTLNDANFQEMRQLLGIDEMPGYLVTFKPMGNSGMEAAQELIRKWKVLFPVVLELALGEMKLALIFSSELPLQVTAELDKNIKRFQNQKQPGLVWEIQPVGTELSAVREAFRRVLLQLRGDNQLKLKVEDYIRKNYHRDLRVEEMAAYARFSVNYFSKWFKKSFGETFSEYLTAYRVEQAAALLRLKNGASIKEVSFQVGFHDPNYFSRVFKKIKGKNPSEV</sequence>
<dbReference type="Gene3D" id="3.40.50.2300">
    <property type="match status" value="1"/>
</dbReference>
<dbReference type="SUPFAM" id="SSF46689">
    <property type="entry name" value="Homeodomain-like"/>
    <property type="match status" value="2"/>
</dbReference>
<feature type="domain" description="HTH araC/xylS-type" evidence="5">
    <location>
        <begin position="283"/>
        <end position="379"/>
    </location>
</feature>
<keyword evidence="1" id="KW-0805">Transcription regulation</keyword>
<dbReference type="InterPro" id="IPR011006">
    <property type="entry name" value="CheY-like_superfamily"/>
</dbReference>
<evidence type="ECO:0000256" key="3">
    <source>
        <dbReference type="ARBA" id="ARBA00023163"/>
    </source>
</evidence>
<evidence type="ECO:0000259" key="5">
    <source>
        <dbReference type="PROSITE" id="PS01124"/>
    </source>
</evidence>
<dbReference type="PANTHER" id="PTHR43280">
    <property type="entry name" value="ARAC-FAMILY TRANSCRIPTIONAL REGULATOR"/>
    <property type="match status" value="1"/>
</dbReference>
<protein>
    <submittedName>
        <fullName evidence="7">AraC family transcriptional regulator</fullName>
    </submittedName>
</protein>
<dbReference type="InterPro" id="IPR020449">
    <property type="entry name" value="Tscrpt_reg_AraC-type_HTH"/>
</dbReference>
<dbReference type="Gene3D" id="1.10.10.60">
    <property type="entry name" value="Homeodomain-like"/>
    <property type="match status" value="2"/>
</dbReference>
<dbReference type="SUPFAM" id="SSF52172">
    <property type="entry name" value="CheY-like"/>
    <property type="match status" value="1"/>
</dbReference>
<feature type="domain" description="Response regulatory" evidence="6">
    <location>
        <begin position="4"/>
        <end position="120"/>
    </location>
</feature>
<dbReference type="AlphaFoldDB" id="A0A0U2U9R5"/>
<dbReference type="InterPro" id="IPR009057">
    <property type="entry name" value="Homeodomain-like_sf"/>
</dbReference>
<evidence type="ECO:0000256" key="2">
    <source>
        <dbReference type="ARBA" id="ARBA00023125"/>
    </source>
</evidence>
<dbReference type="PROSITE" id="PS00041">
    <property type="entry name" value="HTH_ARAC_FAMILY_1"/>
    <property type="match status" value="1"/>
</dbReference>
<dbReference type="InterPro" id="IPR018060">
    <property type="entry name" value="HTH_AraC"/>
</dbReference>
<accession>A0A0U2U9R5</accession>
<keyword evidence="4" id="KW-0597">Phosphoprotein</keyword>
<evidence type="ECO:0000256" key="1">
    <source>
        <dbReference type="ARBA" id="ARBA00023015"/>
    </source>
</evidence>
<dbReference type="GO" id="GO:0000160">
    <property type="term" value="P:phosphorelay signal transduction system"/>
    <property type="evidence" value="ECO:0007669"/>
    <property type="project" value="InterPro"/>
</dbReference>
<dbReference type="Pfam" id="PF00072">
    <property type="entry name" value="Response_reg"/>
    <property type="match status" value="1"/>
</dbReference>
<reference evidence="8" key="1">
    <citation type="submission" date="2015-12" db="EMBL/GenBank/DDBJ databases">
        <title>Complete genome sequences of two moderately thermophilic Paenibacillus species.</title>
        <authorList>
            <person name="Butler R.III."/>
            <person name="Wang J."/>
            <person name="Stark B.C."/>
            <person name="Pombert J.-F."/>
        </authorList>
    </citation>
    <scope>NUCLEOTIDE SEQUENCE [LARGE SCALE GENOMIC DNA]</scope>
    <source>
        <strain evidence="8">32O-Y</strain>
    </source>
</reference>